<gene>
    <name evidence="1" type="ORF">BDP27DRAFT_1420625</name>
</gene>
<sequence>MSVELTAAHPPTYNLVQPIPLATLLASRQYVPLMLFNGGTDPDVTILSASYLLSLDV</sequence>
<protein>
    <submittedName>
        <fullName evidence="1">Uncharacterized protein</fullName>
    </submittedName>
</protein>
<accession>A0A9P5PPG6</accession>
<evidence type="ECO:0000313" key="2">
    <source>
        <dbReference type="Proteomes" id="UP000772434"/>
    </source>
</evidence>
<dbReference type="EMBL" id="JADNRY010000047">
    <property type="protein sequence ID" value="KAF9069719.1"/>
    <property type="molecule type" value="Genomic_DNA"/>
</dbReference>
<evidence type="ECO:0000313" key="1">
    <source>
        <dbReference type="EMBL" id="KAF9069719.1"/>
    </source>
</evidence>
<name>A0A9P5PPG6_9AGAR</name>
<dbReference type="AlphaFoldDB" id="A0A9P5PPG6"/>
<organism evidence="1 2">
    <name type="scientific">Rhodocollybia butyracea</name>
    <dbReference type="NCBI Taxonomy" id="206335"/>
    <lineage>
        <taxon>Eukaryota</taxon>
        <taxon>Fungi</taxon>
        <taxon>Dikarya</taxon>
        <taxon>Basidiomycota</taxon>
        <taxon>Agaricomycotina</taxon>
        <taxon>Agaricomycetes</taxon>
        <taxon>Agaricomycetidae</taxon>
        <taxon>Agaricales</taxon>
        <taxon>Marasmiineae</taxon>
        <taxon>Omphalotaceae</taxon>
        <taxon>Rhodocollybia</taxon>
    </lineage>
</organism>
<proteinExistence type="predicted"/>
<keyword evidence="2" id="KW-1185">Reference proteome</keyword>
<reference evidence="1" key="1">
    <citation type="submission" date="2020-11" db="EMBL/GenBank/DDBJ databases">
        <authorList>
            <consortium name="DOE Joint Genome Institute"/>
            <person name="Ahrendt S."/>
            <person name="Riley R."/>
            <person name="Andreopoulos W."/>
            <person name="Labutti K."/>
            <person name="Pangilinan J."/>
            <person name="Ruiz-Duenas F.J."/>
            <person name="Barrasa J.M."/>
            <person name="Sanchez-Garcia M."/>
            <person name="Camarero S."/>
            <person name="Miyauchi S."/>
            <person name="Serrano A."/>
            <person name="Linde D."/>
            <person name="Babiker R."/>
            <person name="Drula E."/>
            <person name="Ayuso-Fernandez I."/>
            <person name="Pacheco R."/>
            <person name="Padilla G."/>
            <person name="Ferreira P."/>
            <person name="Barriuso J."/>
            <person name="Kellner H."/>
            <person name="Castanera R."/>
            <person name="Alfaro M."/>
            <person name="Ramirez L."/>
            <person name="Pisabarro A.G."/>
            <person name="Kuo A."/>
            <person name="Tritt A."/>
            <person name="Lipzen A."/>
            <person name="He G."/>
            <person name="Yan M."/>
            <person name="Ng V."/>
            <person name="Cullen D."/>
            <person name="Martin F."/>
            <person name="Rosso M.-N."/>
            <person name="Henrissat B."/>
            <person name="Hibbett D."/>
            <person name="Martinez A.T."/>
            <person name="Grigoriev I.V."/>
        </authorList>
    </citation>
    <scope>NUCLEOTIDE SEQUENCE</scope>
    <source>
        <strain evidence="1">AH 40177</strain>
    </source>
</reference>
<dbReference type="Proteomes" id="UP000772434">
    <property type="component" value="Unassembled WGS sequence"/>
</dbReference>
<comment type="caution">
    <text evidence="1">The sequence shown here is derived from an EMBL/GenBank/DDBJ whole genome shotgun (WGS) entry which is preliminary data.</text>
</comment>